<evidence type="ECO:0000313" key="3">
    <source>
        <dbReference type="Proteomes" id="UP000005396"/>
    </source>
</evidence>
<name>A8RWU8_ENTBW</name>
<protein>
    <submittedName>
        <fullName evidence="2">Uncharacterized protein</fullName>
    </submittedName>
</protein>
<evidence type="ECO:0000313" key="2">
    <source>
        <dbReference type="EMBL" id="EDP15014.1"/>
    </source>
</evidence>
<gene>
    <name evidence="2" type="ORF">CLOBOL_04706</name>
</gene>
<feature type="compositionally biased region" description="Gly residues" evidence="1">
    <location>
        <begin position="21"/>
        <end position="31"/>
    </location>
</feature>
<dbReference type="AlphaFoldDB" id="A8RWU8"/>
<dbReference type="HOGENOM" id="CLU_3307286_0_0_9"/>
<proteinExistence type="predicted"/>
<dbReference type="PaxDb" id="411902-CLOBOL_04706"/>
<organism evidence="2 3">
    <name type="scientific">Enterocloster bolteae (strain ATCC BAA-613 / DSM 15670 / CCUG 46953 / JCM 12243 / WAL 16351)</name>
    <name type="common">Clostridium bolteae</name>
    <dbReference type="NCBI Taxonomy" id="411902"/>
    <lineage>
        <taxon>Bacteria</taxon>
        <taxon>Bacillati</taxon>
        <taxon>Bacillota</taxon>
        <taxon>Clostridia</taxon>
        <taxon>Lachnospirales</taxon>
        <taxon>Lachnospiraceae</taxon>
        <taxon>Enterocloster</taxon>
    </lineage>
</organism>
<reference evidence="2 3" key="2">
    <citation type="submission" date="2007-09" db="EMBL/GenBank/DDBJ databases">
        <title>Draft genome sequence of Clostridium bolteae (ATCC BAA-613).</title>
        <authorList>
            <person name="Sudarsanam P."/>
            <person name="Ley R."/>
            <person name="Guruge J."/>
            <person name="Turnbaugh P.J."/>
            <person name="Mahowald M."/>
            <person name="Liep D."/>
            <person name="Gordon J."/>
        </authorList>
    </citation>
    <scope>NUCLEOTIDE SEQUENCE [LARGE SCALE GENOMIC DNA]</scope>
    <source>
        <strain evidence="3">ATCC BAA-613 / DSM 15670 / CCUG 46953 / JCM 12243 / WAL 16351</strain>
    </source>
</reference>
<sequence length="39" mass="3736">MGEREADGGGSEFGAVRRDLGGGAGQRGGCAGRSTPGAK</sequence>
<reference evidence="2 3" key="1">
    <citation type="submission" date="2007-08" db="EMBL/GenBank/DDBJ databases">
        <authorList>
            <person name="Fulton L."/>
            <person name="Clifton S."/>
            <person name="Fulton B."/>
            <person name="Xu J."/>
            <person name="Minx P."/>
            <person name="Pepin K.H."/>
            <person name="Johnson M."/>
            <person name="Thiruvilangam P."/>
            <person name="Bhonagiri V."/>
            <person name="Nash W.E."/>
            <person name="Mardis E.R."/>
            <person name="Wilson R.K."/>
        </authorList>
    </citation>
    <scope>NUCLEOTIDE SEQUENCE [LARGE SCALE GENOMIC DNA]</scope>
    <source>
        <strain evidence="3">ATCC BAA-613 / DSM 15670 / CCUG 46953 / JCM 12243 / WAL 16351</strain>
    </source>
</reference>
<comment type="caution">
    <text evidence="2">The sequence shown here is derived from an EMBL/GenBank/DDBJ whole genome shotgun (WGS) entry which is preliminary data.</text>
</comment>
<dbReference type="EMBL" id="ABCC02000037">
    <property type="protein sequence ID" value="EDP15014.1"/>
    <property type="molecule type" value="Genomic_DNA"/>
</dbReference>
<evidence type="ECO:0000256" key="1">
    <source>
        <dbReference type="SAM" id="MobiDB-lite"/>
    </source>
</evidence>
<feature type="region of interest" description="Disordered" evidence="1">
    <location>
        <begin position="1"/>
        <end position="39"/>
    </location>
</feature>
<accession>A8RWU8</accession>
<dbReference type="Proteomes" id="UP000005396">
    <property type="component" value="Unassembled WGS sequence"/>
</dbReference>